<dbReference type="EMBL" id="BTGB01000009">
    <property type="protein sequence ID" value="GMM47508.1"/>
    <property type="molecule type" value="Genomic_DNA"/>
</dbReference>
<organism evidence="3 4">
    <name type="scientific">Pichia kluyveri</name>
    <name type="common">Yeast</name>
    <dbReference type="NCBI Taxonomy" id="36015"/>
    <lineage>
        <taxon>Eukaryota</taxon>
        <taxon>Fungi</taxon>
        <taxon>Dikarya</taxon>
        <taxon>Ascomycota</taxon>
        <taxon>Saccharomycotina</taxon>
        <taxon>Pichiomycetes</taxon>
        <taxon>Pichiales</taxon>
        <taxon>Pichiaceae</taxon>
        <taxon>Pichia</taxon>
    </lineage>
</organism>
<dbReference type="Proteomes" id="UP001378960">
    <property type="component" value="Unassembled WGS sequence"/>
</dbReference>
<name>A0AAV5R7X7_PICKL</name>
<feature type="compositionally biased region" description="Basic residues" evidence="2">
    <location>
        <begin position="477"/>
        <end position="487"/>
    </location>
</feature>
<proteinExistence type="predicted"/>
<evidence type="ECO:0000256" key="2">
    <source>
        <dbReference type="SAM" id="MobiDB-lite"/>
    </source>
</evidence>
<feature type="compositionally biased region" description="Low complexity" evidence="2">
    <location>
        <begin position="488"/>
        <end position="502"/>
    </location>
</feature>
<comment type="caution">
    <text evidence="3">The sequence shown here is derived from an EMBL/GenBank/DDBJ whole genome shotgun (WGS) entry which is preliminary data.</text>
</comment>
<protein>
    <recommendedName>
        <fullName evidence="5">Arrestin-like N-terminal domain-containing protein</fullName>
    </recommendedName>
</protein>
<feature type="region of interest" description="Disordered" evidence="2">
    <location>
        <begin position="470"/>
        <end position="502"/>
    </location>
</feature>
<evidence type="ECO:0000256" key="1">
    <source>
        <dbReference type="SAM" id="Coils"/>
    </source>
</evidence>
<keyword evidence="4" id="KW-1185">Reference proteome</keyword>
<evidence type="ECO:0000313" key="3">
    <source>
        <dbReference type="EMBL" id="GMM47508.1"/>
    </source>
</evidence>
<feature type="coiled-coil region" evidence="1">
    <location>
        <begin position="438"/>
        <end position="465"/>
    </location>
</feature>
<evidence type="ECO:0000313" key="4">
    <source>
        <dbReference type="Proteomes" id="UP001378960"/>
    </source>
</evidence>
<sequence length="622" mass="72183">MFTSSIKYNITLSNPPNNFKYSPANNKVSGTINIEFKDTVKFIKSINYSLVGTAEITYFSTHLIKNKNAPDSLKPHKSLISQNFPFYVKTKKADLDKYLQFQFNPKTKTYSYYTDQKLKIQFEHEFPNDMFLPSSCSKVGNKNKGEFSIYYDIKVEIIQKKSGFLSTEKVLSKCKIPLIYQSRLDYNIETNIKDKHDYSIFSKSDLFQEKEKAFYYSSENKSLIPVSKRKNSIFSKSSSKSNGYESPTRSVPLSIEVETKPEHDMSKSFIEQFNLKLVSDLKNFDTNNNKSKEFQFNDQSTKLGLFKILSLTLEVRNKITIQYDDLIVKDTIYTPIMNIPFKELFFDIKDFQYDEEKKYYFMNIDNDKLLKHCEINLKTSLLDLLYSKTILTTGFTPAWFGNISSLTFNWSICDANNESTVINYNINTLSTFNFPLDYQSKRAELKEEIVEKEKLERKLSNSSTKSWETISSLNKTSKNKPKTKNKTKTTTTTTTSTANTTTTNTTTTSINNFTTNLSNKELQNIQPFIEQITKTITPGKNPINNEEVEEAKKQIFNKIDDLFKMINNSSQYNEDVTHQNNPNIHRYSPEMETHVGDETEEIMLPPPSYEESETQYLQFINK</sequence>
<reference evidence="3 4" key="1">
    <citation type="journal article" date="2023" name="Elife">
        <title>Identification of key yeast species and microbe-microbe interactions impacting larval growth of Drosophila in the wild.</title>
        <authorList>
            <person name="Mure A."/>
            <person name="Sugiura Y."/>
            <person name="Maeda R."/>
            <person name="Honda K."/>
            <person name="Sakurai N."/>
            <person name="Takahashi Y."/>
            <person name="Watada M."/>
            <person name="Katoh T."/>
            <person name="Gotoh A."/>
            <person name="Gotoh Y."/>
            <person name="Taniguchi I."/>
            <person name="Nakamura K."/>
            <person name="Hayashi T."/>
            <person name="Katayama T."/>
            <person name="Uemura T."/>
            <person name="Hattori Y."/>
        </authorList>
    </citation>
    <scope>NUCLEOTIDE SEQUENCE [LARGE SCALE GENOMIC DNA]</scope>
    <source>
        <strain evidence="3 4">PK-24</strain>
    </source>
</reference>
<evidence type="ECO:0008006" key="5">
    <source>
        <dbReference type="Google" id="ProtNLM"/>
    </source>
</evidence>
<keyword evidence="1" id="KW-0175">Coiled coil</keyword>
<dbReference type="AlphaFoldDB" id="A0AAV5R7X7"/>
<gene>
    <name evidence="3" type="ORF">DAPK24_041060</name>
</gene>
<accession>A0AAV5R7X7</accession>